<evidence type="ECO:0000313" key="1">
    <source>
        <dbReference type="EMBL" id="SJM89529.1"/>
    </source>
</evidence>
<proteinExistence type="predicted"/>
<dbReference type="EMBL" id="FUKJ01000024">
    <property type="protein sequence ID" value="SJM89529.1"/>
    <property type="molecule type" value="Genomic_DNA"/>
</dbReference>
<gene>
    <name evidence="1" type="ORF">CRENPOLYSF2_120006</name>
</gene>
<accession>A0A1R4H108</accession>
<name>A0A1R4H108_9GAMM</name>
<evidence type="ECO:0000313" key="2">
    <source>
        <dbReference type="Proteomes" id="UP000195442"/>
    </source>
</evidence>
<keyword evidence="2" id="KW-1185">Reference proteome</keyword>
<dbReference type="AlphaFoldDB" id="A0A1R4H108"/>
<reference evidence="2" key="1">
    <citation type="submission" date="2017-02" db="EMBL/GenBank/DDBJ databases">
        <authorList>
            <person name="Daims H."/>
        </authorList>
    </citation>
    <scope>NUCLEOTIDE SEQUENCE [LARGE SCALE GENOMIC DNA]</scope>
</reference>
<sequence length="114" mass="13529">MTENDTHRMLLMAIECLLDQYNSLQTPCIALQISRHYRLLANLTLSPKKQRRYTRRAKSWLAYYIKNESHPQKIQNQLDDFVWLHEFFSLFGLQGKNCETASGSSRNTYDRDKN</sequence>
<organism evidence="1 2">
    <name type="scientific">Crenothrix polyspora</name>
    <dbReference type="NCBI Taxonomy" id="360316"/>
    <lineage>
        <taxon>Bacteria</taxon>
        <taxon>Pseudomonadati</taxon>
        <taxon>Pseudomonadota</taxon>
        <taxon>Gammaproteobacteria</taxon>
        <taxon>Methylococcales</taxon>
        <taxon>Crenotrichaceae</taxon>
        <taxon>Crenothrix</taxon>
    </lineage>
</organism>
<dbReference type="Proteomes" id="UP000195442">
    <property type="component" value="Unassembled WGS sequence"/>
</dbReference>
<protein>
    <submittedName>
        <fullName evidence="1">Uncharacterized protein</fullName>
    </submittedName>
</protein>